<keyword evidence="2" id="KW-1185">Reference proteome</keyword>
<dbReference type="AlphaFoldDB" id="A0A7J0H7A4"/>
<protein>
    <submittedName>
        <fullName evidence="1">MATE efflux family protein</fullName>
    </submittedName>
</protein>
<dbReference type="OrthoDB" id="2126698at2759"/>
<dbReference type="Proteomes" id="UP000585474">
    <property type="component" value="Unassembled WGS sequence"/>
</dbReference>
<comment type="caution">
    <text evidence="1">The sequence shown here is derived from an EMBL/GenBank/DDBJ whole genome shotgun (WGS) entry which is preliminary data.</text>
</comment>
<reference evidence="1 2" key="1">
    <citation type="submission" date="2019-07" db="EMBL/GenBank/DDBJ databases">
        <title>De Novo Assembly of kiwifruit Actinidia rufa.</title>
        <authorList>
            <person name="Sugita-Konishi S."/>
            <person name="Sato K."/>
            <person name="Mori E."/>
            <person name="Abe Y."/>
            <person name="Kisaki G."/>
            <person name="Hamano K."/>
            <person name="Suezawa K."/>
            <person name="Otani M."/>
            <person name="Fukuda T."/>
            <person name="Manabe T."/>
            <person name="Gomi K."/>
            <person name="Tabuchi M."/>
            <person name="Akimitsu K."/>
            <person name="Kataoka I."/>
        </authorList>
    </citation>
    <scope>NUCLEOTIDE SEQUENCE [LARGE SCALE GENOMIC DNA]</scope>
    <source>
        <strain evidence="2">cv. Fuchu</strain>
    </source>
</reference>
<dbReference type="PANTHER" id="PTHR11206">
    <property type="entry name" value="MULTIDRUG RESISTANCE PROTEIN"/>
    <property type="match status" value="1"/>
</dbReference>
<evidence type="ECO:0000313" key="1">
    <source>
        <dbReference type="EMBL" id="GFZ18908.1"/>
    </source>
</evidence>
<accession>A0A7J0H7A4</accession>
<name>A0A7J0H7A4_9ERIC</name>
<organism evidence="1 2">
    <name type="scientific">Actinidia rufa</name>
    <dbReference type="NCBI Taxonomy" id="165716"/>
    <lineage>
        <taxon>Eukaryota</taxon>
        <taxon>Viridiplantae</taxon>
        <taxon>Streptophyta</taxon>
        <taxon>Embryophyta</taxon>
        <taxon>Tracheophyta</taxon>
        <taxon>Spermatophyta</taxon>
        <taxon>Magnoliopsida</taxon>
        <taxon>eudicotyledons</taxon>
        <taxon>Gunneridae</taxon>
        <taxon>Pentapetalae</taxon>
        <taxon>asterids</taxon>
        <taxon>Ericales</taxon>
        <taxon>Actinidiaceae</taxon>
        <taxon>Actinidia</taxon>
    </lineage>
</organism>
<evidence type="ECO:0000313" key="2">
    <source>
        <dbReference type="Proteomes" id="UP000585474"/>
    </source>
</evidence>
<sequence length="187" mass="20429">MEAEMSEVERGERKWVEIWGALAEEVVKVSYIAVPMVAVTVMQYLLQVVSVMMVGHLGELSLSSVAIATSLTNVTGFSLLPERNRIAQCKETKHTITESGLTRTGAPALLSLGSKLVGFSGQSSLEWIQRPAVIPRDVREQEVACTTEFLLARRTHDDGSSTTSQRHGWVSYLPTDTIVSALKKAPS</sequence>
<dbReference type="EMBL" id="BJWL01000027">
    <property type="protein sequence ID" value="GFZ18908.1"/>
    <property type="molecule type" value="Genomic_DNA"/>
</dbReference>
<gene>
    <name evidence="1" type="ORF">Acr_27g0006470</name>
</gene>
<proteinExistence type="predicted"/>